<dbReference type="AlphaFoldDB" id="A0A2J8HDE6"/>
<evidence type="ECO:0000313" key="2">
    <source>
        <dbReference type="EMBL" id="PNI04952.1"/>
    </source>
</evidence>
<dbReference type="EMBL" id="POSM01000009">
    <property type="protein sequence ID" value="PNI01306.1"/>
    <property type="molecule type" value="Genomic_DNA"/>
</dbReference>
<evidence type="ECO:0000313" key="1">
    <source>
        <dbReference type="EMBL" id="PNI01306.1"/>
    </source>
</evidence>
<dbReference type="Proteomes" id="UP000236449">
    <property type="component" value="Unassembled WGS sequence"/>
</dbReference>
<protein>
    <submittedName>
        <fullName evidence="2">Uncharacterized protein</fullName>
    </submittedName>
</protein>
<proteinExistence type="predicted"/>
<evidence type="ECO:0000313" key="4">
    <source>
        <dbReference type="Proteomes" id="UP000236547"/>
    </source>
</evidence>
<organism evidence="2 3">
    <name type="scientific">Vibrio diazotrophicus</name>
    <dbReference type="NCBI Taxonomy" id="685"/>
    <lineage>
        <taxon>Bacteria</taxon>
        <taxon>Pseudomonadati</taxon>
        <taxon>Pseudomonadota</taxon>
        <taxon>Gammaproteobacteria</taxon>
        <taxon>Vibrionales</taxon>
        <taxon>Vibrionaceae</taxon>
        <taxon>Vibrio</taxon>
    </lineage>
</organism>
<evidence type="ECO:0000313" key="3">
    <source>
        <dbReference type="Proteomes" id="UP000236449"/>
    </source>
</evidence>
<name>A0A2J8HDE6_VIBDI</name>
<dbReference type="Proteomes" id="UP000236547">
    <property type="component" value="Unassembled WGS sequence"/>
</dbReference>
<dbReference type="EMBL" id="POSK01000005">
    <property type="protein sequence ID" value="PNI04952.1"/>
    <property type="molecule type" value="Genomic_DNA"/>
</dbReference>
<keyword evidence="4" id="KW-1185">Reference proteome</keyword>
<reference evidence="3 4" key="1">
    <citation type="submission" date="2018-01" db="EMBL/GenBank/DDBJ databases">
        <title>Draft genome sequences of six Vibrio diazotrophicus strains isolated from deep-sea sediments of the Baltic Sea.</title>
        <authorList>
            <person name="Castillo D."/>
            <person name="Vandieken V."/>
            <person name="Chiang O."/>
            <person name="Middelboe M."/>
        </authorList>
    </citation>
    <scope>NUCLEOTIDE SEQUENCE [LARGE SCALE GENOMIC DNA]</scope>
    <source>
        <strain evidence="2 3">60.27F</strain>
        <strain evidence="1 4">65.10M</strain>
    </source>
</reference>
<comment type="caution">
    <text evidence="2">The sequence shown here is derived from an EMBL/GenBank/DDBJ whole genome shotgun (WGS) entry which is preliminary data.</text>
</comment>
<sequence>MGGTPGLKRPAVTVGRRIIKKSEGKITSFYTKKSFFLINLVRLTLSVPELGNHGFASRLNETDNA</sequence>
<gene>
    <name evidence="2" type="ORF">C1N32_09115</name>
    <name evidence="1" type="ORF">C1O25_08750</name>
</gene>
<accession>A0A2J8HDE6</accession>